<evidence type="ECO:0008006" key="4">
    <source>
        <dbReference type="Google" id="ProtNLM"/>
    </source>
</evidence>
<feature type="region of interest" description="Disordered" evidence="1">
    <location>
        <begin position="37"/>
        <end position="98"/>
    </location>
</feature>
<evidence type="ECO:0000256" key="1">
    <source>
        <dbReference type="SAM" id="MobiDB-lite"/>
    </source>
</evidence>
<dbReference type="Proteomes" id="UP000256337">
    <property type="component" value="Unassembled WGS sequence"/>
</dbReference>
<proteinExistence type="predicted"/>
<comment type="caution">
    <text evidence="2">The sequence shown here is derived from an EMBL/GenBank/DDBJ whole genome shotgun (WGS) entry which is preliminary data.</text>
</comment>
<evidence type="ECO:0000313" key="2">
    <source>
        <dbReference type="EMBL" id="REI22861.1"/>
    </source>
</evidence>
<reference evidence="2 3" key="1">
    <citation type="journal article" date="2018" name="Vet. Microbiol.">
        <title>Characterisation of Staphylococcus felis isolated from cats using whole genome sequencing.</title>
        <authorList>
            <person name="Worthing K."/>
            <person name="Pang S."/>
            <person name="Trott D.J."/>
            <person name="Abraham S."/>
            <person name="Coombs G.W."/>
            <person name="Jordan D."/>
            <person name="McIntyre L."/>
            <person name="Davies M.R."/>
            <person name="Norris J."/>
        </authorList>
    </citation>
    <scope>NUCLEOTIDE SEQUENCE [LARGE SCALE GENOMIC DNA]</scope>
    <source>
        <strain evidence="2 3">F25</strain>
    </source>
</reference>
<dbReference type="EMBL" id="QKYD01000077">
    <property type="protein sequence ID" value="REI22861.1"/>
    <property type="molecule type" value="Genomic_DNA"/>
</dbReference>
<feature type="compositionally biased region" description="Basic residues" evidence="1">
    <location>
        <begin position="73"/>
        <end position="98"/>
    </location>
</feature>
<protein>
    <recommendedName>
        <fullName evidence="4">Secreted protein</fullName>
    </recommendedName>
</protein>
<accession>A0AAX1RW14</accession>
<dbReference type="AlphaFoldDB" id="A0AAX1RW14"/>
<name>A0AAX1RW14_9STAP</name>
<dbReference type="RefSeq" id="WP_115856584.1">
    <property type="nucleotide sequence ID" value="NZ_CAJUZR010000010.1"/>
</dbReference>
<sequence length="98" mass="11132">MLSIFSFVVLFLFNGDFSKGDLNLFKNNQERVIVHNPLNNTADARGRIKVGREKKNKSRSKSNYGSRKDSRAKTNKKHTPSKKHKGGKITKGSNKKKK</sequence>
<evidence type="ECO:0000313" key="3">
    <source>
        <dbReference type="Proteomes" id="UP000256337"/>
    </source>
</evidence>
<organism evidence="2 3">
    <name type="scientific">Staphylococcus felis</name>
    <dbReference type="NCBI Taxonomy" id="46127"/>
    <lineage>
        <taxon>Bacteria</taxon>
        <taxon>Bacillati</taxon>
        <taxon>Bacillota</taxon>
        <taxon>Bacilli</taxon>
        <taxon>Bacillales</taxon>
        <taxon>Staphylococcaceae</taxon>
        <taxon>Staphylococcus</taxon>
    </lineage>
</organism>
<feature type="compositionally biased region" description="Basic and acidic residues" evidence="1">
    <location>
        <begin position="44"/>
        <end position="53"/>
    </location>
</feature>
<gene>
    <name evidence="2" type="ORF">DOS76_04835</name>
</gene>